<reference evidence="1 2" key="1">
    <citation type="journal article" date="2019" name="Int. J. Syst. Evol. Microbiol.">
        <title>The Global Catalogue of Microorganisms (GCM) 10K type strain sequencing project: providing services to taxonomists for standard genome sequencing and annotation.</title>
        <authorList>
            <consortium name="The Broad Institute Genomics Platform"/>
            <consortium name="The Broad Institute Genome Sequencing Center for Infectious Disease"/>
            <person name="Wu L."/>
            <person name="Ma J."/>
        </authorList>
    </citation>
    <scope>NUCLEOTIDE SEQUENCE [LARGE SCALE GENOMIC DNA]</scope>
    <source>
        <strain evidence="1 2">JCM 6924</strain>
    </source>
</reference>
<proteinExistence type="predicted"/>
<dbReference type="EMBL" id="BAAATM010000027">
    <property type="protein sequence ID" value="GAA2558196.1"/>
    <property type="molecule type" value="Genomic_DNA"/>
</dbReference>
<protein>
    <recommendedName>
        <fullName evidence="3">Secreted protein</fullName>
    </recommendedName>
</protein>
<sequence>MEIWAALLAVVGTLAASLGTFVLQDRAQQRRDREAERDQVRRELQRACALYAAAADDVRQLQVQRYTRRVSGNTITAAGPHMPRIDEARAEVTRLRHEIELMTADAGLLAAVTELADHTARLYEGRDEETVHRAVPEAAEAYRAFLAEARRVILVV</sequence>
<evidence type="ECO:0008006" key="3">
    <source>
        <dbReference type="Google" id="ProtNLM"/>
    </source>
</evidence>
<comment type="caution">
    <text evidence="1">The sequence shown here is derived from an EMBL/GenBank/DDBJ whole genome shotgun (WGS) entry which is preliminary data.</text>
</comment>
<evidence type="ECO:0000313" key="2">
    <source>
        <dbReference type="Proteomes" id="UP001501095"/>
    </source>
</evidence>
<organism evidence="1 2">
    <name type="scientific">Streptomyces levis</name>
    <dbReference type="NCBI Taxonomy" id="285566"/>
    <lineage>
        <taxon>Bacteria</taxon>
        <taxon>Bacillati</taxon>
        <taxon>Actinomycetota</taxon>
        <taxon>Actinomycetes</taxon>
        <taxon>Kitasatosporales</taxon>
        <taxon>Streptomycetaceae</taxon>
        <taxon>Streptomyces</taxon>
    </lineage>
</organism>
<dbReference type="Proteomes" id="UP001501095">
    <property type="component" value="Unassembled WGS sequence"/>
</dbReference>
<keyword evidence="2" id="KW-1185">Reference proteome</keyword>
<accession>A0ABN3P282</accession>
<dbReference type="RefSeq" id="WP_344543911.1">
    <property type="nucleotide sequence ID" value="NZ_BAAATM010000027.1"/>
</dbReference>
<name>A0ABN3P282_9ACTN</name>
<gene>
    <name evidence="1" type="ORF">GCM10010423_70060</name>
</gene>
<evidence type="ECO:0000313" key="1">
    <source>
        <dbReference type="EMBL" id="GAA2558196.1"/>
    </source>
</evidence>